<dbReference type="InterPro" id="IPR000315">
    <property type="entry name" value="Znf_B-box"/>
</dbReference>
<dbReference type="PROSITE" id="PS50119">
    <property type="entry name" value="ZF_BBOX"/>
    <property type="match status" value="1"/>
</dbReference>
<name>A0A6B2LCZ4_9EUKA</name>
<evidence type="ECO:0000259" key="3">
    <source>
        <dbReference type="PROSITE" id="PS50086"/>
    </source>
</evidence>
<dbReference type="SUPFAM" id="SSF47923">
    <property type="entry name" value="Ypt/Rab-GAP domain of gyp1p"/>
    <property type="match status" value="1"/>
</dbReference>
<feature type="domain" description="Rab-GAP TBC" evidence="3">
    <location>
        <begin position="1"/>
        <end position="51"/>
    </location>
</feature>
<evidence type="ECO:0000313" key="5">
    <source>
        <dbReference type="EMBL" id="NDV34770.1"/>
    </source>
</evidence>
<keyword evidence="2" id="KW-0472">Membrane</keyword>
<proteinExistence type="predicted"/>
<dbReference type="EMBL" id="GIBP01005801">
    <property type="protein sequence ID" value="NDV34770.1"/>
    <property type="molecule type" value="Transcribed_RNA"/>
</dbReference>
<keyword evidence="2" id="KW-1133">Transmembrane helix</keyword>
<dbReference type="Pfam" id="PF00566">
    <property type="entry name" value="RabGAP-TBC"/>
    <property type="match status" value="1"/>
</dbReference>
<organism evidence="5">
    <name type="scientific">Arcella intermedia</name>
    <dbReference type="NCBI Taxonomy" id="1963864"/>
    <lineage>
        <taxon>Eukaryota</taxon>
        <taxon>Amoebozoa</taxon>
        <taxon>Tubulinea</taxon>
        <taxon>Elardia</taxon>
        <taxon>Arcellinida</taxon>
        <taxon>Sphaerothecina</taxon>
        <taxon>Arcellidae</taxon>
        <taxon>Arcella</taxon>
    </lineage>
</organism>
<keyword evidence="1" id="KW-0479">Metal-binding</keyword>
<protein>
    <recommendedName>
        <fullName evidence="6">B box-type domain-containing protein</fullName>
    </recommendedName>
</protein>
<reference evidence="5" key="1">
    <citation type="journal article" date="2020" name="J. Eukaryot. Microbiol.">
        <title>De novo Sequencing, Assembly and Annotation of the Transcriptome for the Free-Living Testate Amoeba Arcella intermedia.</title>
        <authorList>
            <person name="Ribeiro G.M."/>
            <person name="Porfirio-Sousa A.L."/>
            <person name="Maurer-Alcala X.X."/>
            <person name="Katz L.A."/>
            <person name="Lahr D.J.G."/>
        </authorList>
    </citation>
    <scope>NUCLEOTIDE SEQUENCE</scope>
</reference>
<accession>A0A6B2LCZ4</accession>
<dbReference type="Gene3D" id="1.10.472.80">
    <property type="entry name" value="Ypt/Rab-GAP domain of gyp1p, domain 3"/>
    <property type="match status" value="1"/>
</dbReference>
<feature type="domain" description="B box-type" evidence="4">
    <location>
        <begin position="151"/>
        <end position="195"/>
    </location>
</feature>
<evidence type="ECO:0000256" key="1">
    <source>
        <dbReference type="PROSITE-ProRule" id="PRU00024"/>
    </source>
</evidence>
<keyword evidence="2" id="KW-0812">Transmembrane</keyword>
<dbReference type="GO" id="GO:0008270">
    <property type="term" value="F:zinc ion binding"/>
    <property type="evidence" value="ECO:0007669"/>
    <property type="project" value="UniProtKB-KW"/>
</dbReference>
<dbReference type="PROSITE" id="PS50086">
    <property type="entry name" value="TBC_RABGAP"/>
    <property type="match status" value="1"/>
</dbReference>
<evidence type="ECO:0000256" key="2">
    <source>
        <dbReference type="SAM" id="Phobius"/>
    </source>
</evidence>
<feature type="transmembrane region" description="Helical" evidence="2">
    <location>
        <begin position="24"/>
        <end position="48"/>
    </location>
</feature>
<dbReference type="AlphaFoldDB" id="A0A6B2LCZ4"/>
<keyword evidence="1" id="KW-0863">Zinc-finger</keyword>
<sequence length="201" mass="23353">MQEHFPAISECLRSHNVLPECFCFHWLAGLCVTVLPFSALFNFFEYFFKQGHLYLFKFGLTLVSTFKEQILKSQPLEIYSILRLDKNLTDKHITTNTIIDIVERAATFELVPFDITSVRKEVHEAHLRPHLEWARQWVGAEGADTEEEGEEEGEECAACQENAPDMWCVPCNLLLCEKCHQAAKGEHQKHHKVDEDWLKYV</sequence>
<evidence type="ECO:0000259" key="4">
    <source>
        <dbReference type="PROSITE" id="PS50119"/>
    </source>
</evidence>
<keyword evidence="1" id="KW-0862">Zinc</keyword>
<dbReference type="InterPro" id="IPR000195">
    <property type="entry name" value="Rab-GAP-TBC_dom"/>
</dbReference>
<dbReference type="InterPro" id="IPR035969">
    <property type="entry name" value="Rab-GAP_TBC_sf"/>
</dbReference>
<evidence type="ECO:0008006" key="6">
    <source>
        <dbReference type="Google" id="ProtNLM"/>
    </source>
</evidence>